<evidence type="ECO:0000256" key="3">
    <source>
        <dbReference type="ARBA" id="ARBA00023163"/>
    </source>
</evidence>
<keyword evidence="10" id="KW-1185">Reference proteome</keyword>
<feature type="compositionally biased region" description="Polar residues" evidence="5">
    <location>
        <begin position="540"/>
        <end position="557"/>
    </location>
</feature>
<dbReference type="InterPro" id="IPR017930">
    <property type="entry name" value="Myb_dom"/>
</dbReference>
<feature type="region of interest" description="Disordered" evidence="5">
    <location>
        <begin position="466"/>
        <end position="574"/>
    </location>
</feature>
<dbReference type="InterPro" id="IPR051575">
    <property type="entry name" value="Myb-like_DNA-bd"/>
</dbReference>
<dbReference type="PROSITE" id="PS51293">
    <property type="entry name" value="SANT"/>
    <property type="match status" value="1"/>
</dbReference>
<feature type="compositionally biased region" description="Polar residues" evidence="5">
    <location>
        <begin position="419"/>
        <end position="436"/>
    </location>
</feature>
<evidence type="ECO:0000256" key="4">
    <source>
        <dbReference type="ARBA" id="ARBA00023242"/>
    </source>
</evidence>
<evidence type="ECO:0000313" key="10">
    <source>
        <dbReference type="Proteomes" id="UP000478008"/>
    </source>
</evidence>
<dbReference type="SMART" id="SM00717">
    <property type="entry name" value="SANT"/>
    <property type="match status" value="3"/>
</dbReference>
<gene>
    <name evidence="9" type="ORF">DEBR0S2_14378G</name>
</gene>
<dbReference type="PROSITE" id="PS50090">
    <property type="entry name" value="MYB_LIKE"/>
    <property type="match status" value="3"/>
</dbReference>
<evidence type="ECO:0000256" key="5">
    <source>
        <dbReference type="SAM" id="MobiDB-lite"/>
    </source>
</evidence>
<protein>
    <submittedName>
        <fullName evidence="9">DEBR0S2_14378g1_1</fullName>
    </submittedName>
</protein>
<dbReference type="InterPro" id="IPR017884">
    <property type="entry name" value="SANT_dom"/>
</dbReference>
<feature type="compositionally biased region" description="Basic and acidic residues" evidence="5">
    <location>
        <begin position="437"/>
        <end position="448"/>
    </location>
</feature>
<keyword evidence="3" id="KW-0804">Transcription</keyword>
<name>A0A7D9H138_DEKBR</name>
<reference evidence="9 10" key="1">
    <citation type="submission" date="2019-07" db="EMBL/GenBank/DDBJ databases">
        <authorList>
            <person name="Friedrich A."/>
            <person name="Schacherer J."/>
        </authorList>
    </citation>
    <scope>NUCLEOTIDE SEQUENCE [LARGE SCALE GENOMIC DNA]</scope>
</reference>
<dbReference type="EMBL" id="CABFWN010000002">
    <property type="protein sequence ID" value="VUG17707.1"/>
    <property type="molecule type" value="Genomic_DNA"/>
</dbReference>
<dbReference type="AlphaFoldDB" id="A0A7D9H138"/>
<dbReference type="GO" id="GO:0000978">
    <property type="term" value="F:RNA polymerase II cis-regulatory region sequence-specific DNA binding"/>
    <property type="evidence" value="ECO:0007669"/>
    <property type="project" value="TreeGrafter"/>
</dbReference>
<feature type="domain" description="Myb-like" evidence="6">
    <location>
        <begin position="110"/>
        <end position="160"/>
    </location>
</feature>
<keyword evidence="2" id="KW-0238">DNA-binding</keyword>
<accession>A0A7D9H138</accession>
<dbReference type="PANTHER" id="PTHR46621:SF1">
    <property type="entry name" value="SNRNA-ACTIVATING PROTEIN COMPLEX SUBUNIT 4"/>
    <property type="match status" value="1"/>
</dbReference>
<feature type="region of interest" description="Disordered" evidence="5">
    <location>
        <begin position="683"/>
        <end position="708"/>
    </location>
</feature>
<organism evidence="9 10">
    <name type="scientific">Dekkera bruxellensis</name>
    <name type="common">Brettanomyces custersii</name>
    <dbReference type="NCBI Taxonomy" id="5007"/>
    <lineage>
        <taxon>Eukaryota</taxon>
        <taxon>Fungi</taxon>
        <taxon>Dikarya</taxon>
        <taxon>Ascomycota</taxon>
        <taxon>Saccharomycotina</taxon>
        <taxon>Pichiomycetes</taxon>
        <taxon>Pichiales</taxon>
        <taxon>Pichiaceae</taxon>
        <taxon>Brettanomyces</taxon>
    </lineage>
</organism>
<dbReference type="SUPFAM" id="SSF46689">
    <property type="entry name" value="Homeodomain-like"/>
    <property type="match status" value="2"/>
</dbReference>
<evidence type="ECO:0000313" key="9">
    <source>
        <dbReference type="EMBL" id="VUG17707.1"/>
    </source>
</evidence>
<evidence type="ECO:0000259" key="6">
    <source>
        <dbReference type="PROSITE" id="PS50090"/>
    </source>
</evidence>
<feature type="region of interest" description="Disordered" evidence="5">
    <location>
        <begin position="415"/>
        <end position="453"/>
    </location>
</feature>
<feature type="domain" description="HTH myb-type" evidence="8">
    <location>
        <begin position="170"/>
        <end position="217"/>
    </location>
</feature>
<evidence type="ECO:0000256" key="1">
    <source>
        <dbReference type="ARBA" id="ARBA00023015"/>
    </source>
</evidence>
<keyword evidence="1" id="KW-0805">Transcription regulation</keyword>
<feature type="domain" description="HTH myb-type" evidence="8">
    <location>
        <begin position="110"/>
        <end position="164"/>
    </location>
</feature>
<feature type="compositionally biased region" description="Basic and acidic residues" evidence="5">
    <location>
        <begin position="482"/>
        <end position="503"/>
    </location>
</feature>
<feature type="compositionally biased region" description="Low complexity" evidence="5">
    <location>
        <begin position="298"/>
        <end position="320"/>
    </location>
</feature>
<dbReference type="PROSITE" id="PS51294">
    <property type="entry name" value="HTH_MYB"/>
    <property type="match status" value="2"/>
</dbReference>
<feature type="domain" description="Myb-like" evidence="6">
    <location>
        <begin position="41"/>
        <end position="109"/>
    </location>
</feature>
<feature type="compositionally biased region" description="Basic and acidic residues" evidence="5">
    <location>
        <begin position="629"/>
        <end position="641"/>
    </location>
</feature>
<sequence length="708" mass="78671">MAPKTKAAKTAPVPKHPILCKTSSGTLDHLALSESLGYHIFRKKQRRSWTPSEDKLLKAMVIQAFLDKHNLERYNKEDIDISEIDWVQISAGLDGRKSKECRKRWSSSLNPRLRKGKWTKEEDAQLVKAYKKYGSSWQKVATLIKGRNEDQCSKRFTEVLNTDPKERLKPWTEEEDLILIHGVKKCGTKWRAISKSLKGRPSLTCRNRWRRIITDVAKGSANEDIMKAVGVLDKNGNRLYTFEASKKSKKSEKLQVSTSVKAETGDISAISAKPSPQFQQAASKKGIATGIAQSYSPSTSSSYASASSPSSSTSSGSGASMNILGHNTCPPTRSYTHWRYALLDPRTNEELTQFSGQISTASVAHKLIELAKYNGVTLTVHQHIHHHYSPASPVPDPQASVSRFSHFNYLPPLTEVPKLTSSSPGSVKESSTSPQDQQEKELSGDKRSVSSPNGVVPEALIQYQMGAGGRNSPSSLIPMFPNRDKRSLVSGRQRPETFVRSHSTENASQKMSQERSSVHRSNSVGNTLPRRQQLVKDSAEMSQDGSSRQQGDGNPISSRKGVPIDTNSTNSDDLEEEGLDFWETLRSITQPKPQSGGRPVSQHHPVHYLEAAETDTYSEQKVMPASGEESARNGETTESKRQMPVPATNKFDGFPKNDAEEEEEEEIENYTNQYGMYYNVFPNKPHSGSKRSPHADSEFGYVMPFNPS</sequence>
<dbReference type="InterPro" id="IPR001005">
    <property type="entry name" value="SANT/Myb"/>
</dbReference>
<evidence type="ECO:0000256" key="2">
    <source>
        <dbReference type="ARBA" id="ARBA00023125"/>
    </source>
</evidence>
<dbReference type="InterPro" id="IPR009057">
    <property type="entry name" value="Homeodomain-like_sf"/>
</dbReference>
<dbReference type="GO" id="GO:0042796">
    <property type="term" value="P:snRNA transcription by RNA polymerase III"/>
    <property type="evidence" value="ECO:0007669"/>
    <property type="project" value="TreeGrafter"/>
</dbReference>
<dbReference type="PANTHER" id="PTHR46621">
    <property type="entry name" value="SNRNA-ACTIVATING PROTEIN COMPLEX SUBUNIT 4"/>
    <property type="match status" value="1"/>
</dbReference>
<feature type="compositionally biased region" description="Polar residues" evidence="5">
    <location>
        <begin position="518"/>
        <end position="530"/>
    </location>
</feature>
<keyword evidence="4" id="KW-0539">Nucleus</keyword>
<dbReference type="CDD" id="cd00167">
    <property type="entry name" value="SANT"/>
    <property type="match status" value="3"/>
</dbReference>
<dbReference type="GO" id="GO:0001006">
    <property type="term" value="F:RNA polymerase III type 3 promoter sequence-specific DNA binding"/>
    <property type="evidence" value="ECO:0007669"/>
    <property type="project" value="TreeGrafter"/>
</dbReference>
<feature type="region of interest" description="Disordered" evidence="5">
    <location>
        <begin position="298"/>
        <end position="324"/>
    </location>
</feature>
<feature type="region of interest" description="Disordered" evidence="5">
    <location>
        <begin position="610"/>
        <end position="667"/>
    </location>
</feature>
<dbReference type="GO" id="GO:0042795">
    <property type="term" value="P:snRNA transcription by RNA polymerase II"/>
    <property type="evidence" value="ECO:0007669"/>
    <property type="project" value="TreeGrafter"/>
</dbReference>
<evidence type="ECO:0000259" key="7">
    <source>
        <dbReference type="PROSITE" id="PS51293"/>
    </source>
</evidence>
<evidence type="ECO:0000259" key="8">
    <source>
        <dbReference type="PROSITE" id="PS51294"/>
    </source>
</evidence>
<dbReference type="GO" id="GO:0019185">
    <property type="term" value="C:snRNA-activating protein complex"/>
    <property type="evidence" value="ECO:0007669"/>
    <property type="project" value="TreeGrafter"/>
</dbReference>
<proteinExistence type="predicted"/>
<feature type="domain" description="Myb-like" evidence="6">
    <location>
        <begin position="163"/>
        <end position="213"/>
    </location>
</feature>
<feature type="domain" description="SANT" evidence="7">
    <location>
        <begin position="113"/>
        <end position="164"/>
    </location>
</feature>
<dbReference type="Proteomes" id="UP000478008">
    <property type="component" value="Unassembled WGS sequence"/>
</dbReference>
<dbReference type="Pfam" id="PF00249">
    <property type="entry name" value="Myb_DNA-binding"/>
    <property type="match status" value="2"/>
</dbReference>
<dbReference type="Gene3D" id="1.10.10.60">
    <property type="entry name" value="Homeodomain-like"/>
    <property type="match status" value="3"/>
</dbReference>